<comment type="caution">
    <text evidence="2">The sequence shown here is derived from an EMBL/GenBank/DDBJ whole genome shotgun (WGS) entry which is preliminary data.</text>
</comment>
<keyword evidence="3" id="KW-1185">Reference proteome</keyword>
<reference evidence="2 3" key="1">
    <citation type="submission" date="2020-10" db="EMBL/GenBank/DDBJ databases">
        <title>The Coptis chinensis genome and diversification of protoberbering-type alkaloids.</title>
        <authorList>
            <person name="Wang B."/>
            <person name="Shu S."/>
            <person name="Song C."/>
            <person name="Liu Y."/>
        </authorList>
    </citation>
    <scope>NUCLEOTIDE SEQUENCE [LARGE SCALE GENOMIC DNA]</scope>
    <source>
        <strain evidence="2">HL-2020</strain>
        <tissue evidence="2">Leaf</tissue>
    </source>
</reference>
<dbReference type="InterPro" id="IPR024681">
    <property type="entry name" value="RuBisCO_ssu"/>
</dbReference>
<dbReference type="PRINTS" id="PR00152">
    <property type="entry name" value="RUBISCOSMALL"/>
</dbReference>
<dbReference type="Pfam" id="PF12338">
    <property type="entry name" value="RbcS"/>
    <property type="match status" value="1"/>
</dbReference>
<dbReference type="Proteomes" id="UP000631114">
    <property type="component" value="Unassembled WGS sequence"/>
</dbReference>
<evidence type="ECO:0000313" key="2">
    <source>
        <dbReference type="EMBL" id="KAF9616305.1"/>
    </source>
</evidence>
<proteinExistence type="predicted"/>
<organism evidence="2 3">
    <name type="scientific">Coptis chinensis</name>
    <dbReference type="NCBI Taxonomy" id="261450"/>
    <lineage>
        <taxon>Eukaryota</taxon>
        <taxon>Viridiplantae</taxon>
        <taxon>Streptophyta</taxon>
        <taxon>Embryophyta</taxon>
        <taxon>Tracheophyta</taxon>
        <taxon>Spermatophyta</taxon>
        <taxon>Magnoliopsida</taxon>
        <taxon>Ranunculales</taxon>
        <taxon>Ranunculaceae</taxon>
        <taxon>Coptidoideae</taxon>
        <taxon>Coptis</taxon>
    </lineage>
</organism>
<name>A0A835IE45_9MAGN</name>
<evidence type="ECO:0000259" key="1">
    <source>
        <dbReference type="Pfam" id="PF12338"/>
    </source>
</evidence>
<gene>
    <name evidence="2" type="ORF">IFM89_029081</name>
</gene>
<feature type="domain" description="Ribulose-1,5-bisphosphate carboxylase small subunit N-terminal" evidence="1">
    <location>
        <begin position="157"/>
        <end position="198"/>
    </location>
</feature>
<dbReference type="EMBL" id="JADFTS010000003">
    <property type="protein sequence ID" value="KAF9616305.1"/>
    <property type="molecule type" value="Genomic_DNA"/>
</dbReference>
<dbReference type="InterPro" id="IPR029052">
    <property type="entry name" value="Metallo-depent_PP-like"/>
</dbReference>
<accession>A0A835IE45</accession>
<dbReference type="Gene3D" id="3.60.21.10">
    <property type="match status" value="1"/>
</dbReference>
<dbReference type="PANTHER" id="PTHR47680:SF2">
    <property type="entry name" value="SHEWANELLA-LIKE PROTEIN PHOSPHATASE 2"/>
    <property type="match status" value="1"/>
</dbReference>
<dbReference type="AlphaFoldDB" id="A0A835IE45"/>
<protein>
    <recommendedName>
        <fullName evidence="1">Ribulose-1,5-bisphosphate carboxylase small subunit N-terminal domain-containing protein</fullName>
    </recommendedName>
</protein>
<dbReference type="PANTHER" id="PTHR47680">
    <property type="entry name" value="SHEWANELLA-LIKE PROTEIN PHOSPHATASE 2"/>
    <property type="match status" value="1"/>
</dbReference>
<dbReference type="InterPro" id="IPR024680">
    <property type="entry name" value="RuBisCO_ssu_N"/>
</dbReference>
<dbReference type="OrthoDB" id="5976022at2759"/>
<evidence type="ECO:0000313" key="3">
    <source>
        <dbReference type="Proteomes" id="UP000631114"/>
    </source>
</evidence>
<sequence length="326" mass="35961">MVQSNNLIGIRYVQKSIPAVLVEIIIIGTVMHTTTVRDQSKGLRDHYSYRDPYPTAFEVSNYFTGRNDAYKRSQSMVVSREKCFGFGSIQKAMFERRFPSLEAEERQVSPDISRVPSPRTSSMIGLDGLASSMAEVCALTGSNNTVNSSVQQNTPLISSCCMPLASINNYATPAQTSMVAPFTGLKSTSAFPVTRKVNDITFISSNGGKVSCTERNINTTQLKWEFNLLGRPMDVCDFNRRDWINGSERRVAPGFVKGGDSVVWSRKFSDQVCHRSALQHVLETIRGAKRMIMGRTIQETGINGVCDNKAIRIDVGMSKGCGDGLP</sequence>